<dbReference type="STRING" id="314230.DSM3645_04385"/>
<dbReference type="SMART" id="SM00028">
    <property type="entry name" value="TPR"/>
    <property type="match status" value="2"/>
</dbReference>
<dbReference type="Gene3D" id="1.25.40.10">
    <property type="entry name" value="Tetratricopeptide repeat domain"/>
    <property type="match status" value="1"/>
</dbReference>
<evidence type="ECO:0000256" key="2">
    <source>
        <dbReference type="SAM" id="SignalP"/>
    </source>
</evidence>
<dbReference type="HOGENOM" id="CLU_764335_0_0_0"/>
<dbReference type="Proteomes" id="UP000004358">
    <property type="component" value="Unassembled WGS sequence"/>
</dbReference>
<sequence length="362" mass="39645">MAFAMRTLSLLLLIAVGSSASASARTAPQTLDMGRALIAAAAEAEEEASPSKSAEVVARFQFLREQIKSQRPDDWAELLWEDRAVWLFHALHREILTGRFDAKASAISSALSGGDFNCVSGTILYVALADSLDLPVIPRQIEGHVWCRINAAQPIDIESTCPQWFELSAAMRRGAPGIEAGSAAAPLPRQALVAKLYYNRAVDHLERRNFSVAVELLNKTLALDPSDAAAAQNLLAAKNNWAVELAQQSQYEQAEQLLDEVALAAPNYGPLLANRRHIRILKVRSTLAAGQFSGALEAAVLEDQQYQRQLRFEVYEAWLTSLVKAGSADEAQRVLATAEVEFENDWRASVRLQRLLRSPAAT</sequence>
<proteinExistence type="predicted"/>
<evidence type="ECO:0000313" key="4">
    <source>
        <dbReference type="Proteomes" id="UP000004358"/>
    </source>
</evidence>
<dbReference type="InterPro" id="IPR019734">
    <property type="entry name" value="TPR_rpt"/>
</dbReference>
<dbReference type="eggNOG" id="COG0457">
    <property type="taxonomic scope" value="Bacteria"/>
</dbReference>
<gene>
    <name evidence="3" type="ORF">DSM3645_04385</name>
</gene>
<keyword evidence="1" id="KW-0802">TPR repeat</keyword>
<dbReference type="AlphaFoldDB" id="A4A2V7"/>
<feature type="signal peptide" evidence="2">
    <location>
        <begin position="1"/>
        <end position="24"/>
    </location>
</feature>
<comment type="caution">
    <text evidence="3">The sequence shown here is derived from an EMBL/GenBank/DDBJ whole genome shotgun (WGS) entry which is preliminary data.</text>
</comment>
<dbReference type="PROSITE" id="PS50005">
    <property type="entry name" value="TPR"/>
    <property type="match status" value="1"/>
</dbReference>
<name>A4A2V7_9BACT</name>
<organism evidence="3 4">
    <name type="scientific">Blastopirellula marina DSM 3645</name>
    <dbReference type="NCBI Taxonomy" id="314230"/>
    <lineage>
        <taxon>Bacteria</taxon>
        <taxon>Pseudomonadati</taxon>
        <taxon>Planctomycetota</taxon>
        <taxon>Planctomycetia</taxon>
        <taxon>Pirellulales</taxon>
        <taxon>Pirellulaceae</taxon>
        <taxon>Blastopirellula</taxon>
    </lineage>
</organism>
<feature type="chain" id="PRO_5002665537" evidence="2">
    <location>
        <begin position="25"/>
        <end position="362"/>
    </location>
</feature>
<dbReference type="EMBL" id="AANZ01000052">
    <property type="protein sequence ID" value="EAQ76908.1"/>
    <property type="molecule type" value="Genomic_DNA"/>
</dbReference>
<evidence type="ECO:0000313" key="3">
    <source>
        <dbReference type="EMBL" id="EAQ76908.1"/>
    </source>
</evidence>
<evidence type="ECO:0000256" key="1">
    <source>
        <dbReference type="PROSITE-ProRule" id="PRU00339"/>
    </source>
</evidence>
<protein>
    <submittedName>
        <fullName evidence="3">Uncharacterized protein</fullName>
    </submittedName>
</protein>
<dbReference type="SUPFAM" id="SSF48452">
    <property type="entry name" value="TPR-like"/>
    <property type="match status" value="1"/>
</dbReference>
<dbReference type="InterPro" id="IPR011990">
    <property type="entry name" value="TPR-like_helical_dom_sf"/>
</dbReference>
<keyword evidence="2" id="KW-0732">Signal</keyword>
<feature type="repeat" description="TPR" evidence="1">
    <location>
        <begin position="194"/>
        <end position="227"/>
    </location>
</feature>
<accession>A4A2V7</accession>
<reference evidence="3 4" key="1">
    <citation type="submission" date="2006-02" db="EMBL/GenBank/DDBJ databases">
        <authorList>
            <person name="Amann R."/>
            <person name="Ferriera S."/>
            <person name="Johnson J."/>
            <person name="Kravitz S."/>
            <person name="Halpern A."/>
            <person name="Remington K."/>
            <person name="Beeson K."/>
            <person name="Tran B."/>
            <person name="Rogers Y.-H."/>
            <person name="Friedman R."/>
            <person name="Venter J.C."/>
        </authorList>
    </citation>
    <scope>NUCLEOTIDE SEQUENCE [LARGE SCALE GENOMIC DNA]</scope>
    <source>
        <strain evidence="3 4">DSM 3645</strain>
    </source>
</reference>